<evidence type="ECO:0000313" key="3">
    <source>
        <dbReference type="Proteomes" id="UP000184480"/>
    </source>
</evidence>
<feature type="chain" id="PRO_5009908224" evidence="1">
    <location>
        <begin position="22"/>
        <end position="277"/>
    </location>
</feature>
<evidence type="ECO:0000256" key="1">
    <source>
        <dbReference type="SAM" id="SignalP"/>
    </source>
</evidence>
<dbReference type="Proteomes" id="UP000184480">
    <property type="component" value="Unassembled WGS sequence"/>
</dbReference>
<organism evidence="2 3">
    <name type="scientific">Dysgonomonas macrotermitis</name>
    <dbReference type="NCBI Taxonomy" id="1346286"/>
    <lineage>
        <taxon>Bacteria</taxon>
        <taxon>Pseudomonadati</taxon>
        <taxon>Bacteroidota</taxon>
        <taxon>Bacteroidia</taxon>
        <taxon>Bacteroidales</taxon>
        <taxon>Dysgonomonadaceae</taxon>
        <taxon>Dysgonomonas</taxon>
    </lineage>
</organism>
<proteinExistence type="predicted"/>
<keyword evidence="1" id="KW-0732">Signal</keyword>
<gene>
    <name evidence="2" type="ORF">SAMN05444362_102384</name>
</gene>
<dbReference type="STRING" id="1346286.SAMN05444362_102384"/>
<name>A0A1M4X2H1_9BACT</name>
<reference evidence="3" key="1">
    <citation type="submission" date="2016-11" db="EMBL/GenBank/DDBJ databases">
        <authorList>
            <person name="Varghese N."/>
            <person name="Submissions S."/>
        </authorList>
    </citation>
    <scope>NUCLEOTIDE SEQUENCE [LARGE SCALE GENOMIC DNA]</scope>
    <source>
        <strain evidence="3">DSM 27370</strain>
    </source>
</reference>
<dbReference type="EMBL" id="FQUC01000002">
    <property type="protein sequence ID" value="SHE87681.1"/>
    <property type="molecule type" value="Genomic_DNA"/>
</dbReference>
<dbReference type="RefSeq" id="WP_062175991.1">
    <property type="nucleotide sequence ID" value="NZ_BBXL01000002.1"/>
</dbReference>
<protein>
    <submittedName>
        <fullName evidence="2">Uncharacterized protein</fullName>
    </submittedName>
</protein>
<accession>A0A1M4X2H1</accession>
<dbReference type="AlphaFoldDB" id="A0A1M4X2H1"/>
<dbReference type="PROSITE" id="PS51257">
    <property type="entry name" value="PROKAR_LIPOPROTEIN"/>
    <property type="match status" value="1"/>
</dbReference>
<feature type="signal peptide" evidence="1">
    <location>
        <begin position="1"/>
        <end position="21"/>
    </location>
</feature>
<evidence type="ECO:0000313" key="2">
    <source>
        <dbReference type="EMBL" id="SHE87681.1"/>
    </source>
</evidence>
<sequence>MEKLKTILIALLLISLSSCSAKQEKEVEDSYIPKYTTAGVYEKIRAIANDSVPADSVEAFYKEWNRTIEPNSAEYIGQNDGMKEVYQLYKDIYADDNLNRIYGIVGKEGNPRYFVVQNFMIYTVLPSRSLEQDDIGKGMKDETVIIQYIENFRPPTGLPDSEVLYATEEYKYGVENVLAEKYDEWVASALPGKTARKLKRLKDLLGERTPINAFRDSGNWFIESLPFVKKVYFNKNLDLARVDFMVTLCWDCQELNEIYEKKNGTWVYKGGSPLSER</sequence>
<keyword evidence="3" id="KW-1185">Reference proteome</keyword>